<reference evidence="2 3" key="1">
    <citation type="submission" date="2016-10" db="EMBL/GenBank/DDBJ databases">
        <authorList>
            <person name="de Groot N.N."/>
        </authorList>
    </citation>
    <scope>NUCLEOTIDE SEQUENCE [LARGE SCALE GENOMIC DNA]</scope>
    <source>
        <strain evidence="2 3">DSM 18978</strain>
    </source>
</reference>
<accession>A0A1G5C225</accession>
<dbReference type="EMBL" id="FMUS01000002">
    <property type="protein sequence ID" value="SCX96350.1"/>
    <property type="molecule type" value="Genomic_DNA"/>
</dbReference>
<keyword evidence="3" id="KW-1185">Reference proteome</keyword>
<dbReference type="Proteomes" id="UP000198636">
    <property type="component" value="Unassembled WGS sequence"/>
</dbReference>
<dbReference type="Pfam" id="PF09537">
    <property type="entry name" value="DUF2383"/>
    <property type="match status" value="1"/>
</dbReference>
<dbReference type="AlphaFoldDB" id="A0A1G5C225"/>
<feature type="domain" description="DUF2383" evidence="1">
    <location>
        <begin position="6"/>
        <end position="111"/>
    </location>
</feature>
<dbReference type="RefSeq" id="WP_091539786.1">
    <property type="nucleotide sequence ID" value="NZ_FMUS01000002.1"/>
</dbReference>
<dbReference type="STRING" id="1120976.SAMN03080606_00592"/>
<dbReference type="Gene3D" id="1.20.1260.10">
    <property type="match status" value="1"/>
</dbReference>
<organism evidence="2 3">
    <name type="scientific">Alkaliphilus peptidifermentans DSM 18978</name>
    <dbReference type="NCBI Taxonomy" id="1120976"/>
    <lineage>
        <taxon>Bacteria</taxon>
        <taxon>Bacillati</taxon>
        <taxon>Bacillota</taxon>
        <taxon>Clostridia</taxon>
        <taxon>Peptostreptococcales</taxon>
        <taxon>Natronincolaceae</taxon>
        <taxon>Alkaliphilus</taxon>
    </lineage>
</organism>
<evidence type="ECO:0000313" key="2">
    <source>
        <dbReference type="EMBL" id="SCX96350.1"/>
    </source>
</evidence>
<dbReference type="InterPro" id="IPR012347">
    <property type="entry name" value="Ferritin-like"/>
</dbReference>
<sequence>MDEPNIKTLNELLKGEHMAIESYESVLPSLKDQQLREDINTILNDHKQHAMEISNRIIGLGGLPKEATGMVGIMSQTKLKAEGIFRNDRSIIKKLYDGEDQGIAMVEKIIQGDLDNSSMQMVQKILSTDHDHLKKLQEIIHSNDDH</sequence>
<dbReference type="SUPFAM" id="SSF47240">
    <property type="entry name" value="Ferritin-like"/>
    <property type="match status" value="1"/>
</dbReference>
<gene>
    <name evidence="2" type="ORF">SAMN03080606_00592</name>
</gene>
<dbReference type="InterPro" id="IPR019052">
    <property type="entry name" value="DUF2383"/>
</dbReference>
<protein>
    <recommendedName>
        <fullName evidence="1">DUF2383 domain-containing protein</fullName>
    </recommendedName>
</protein>
<proteinExistence type="predicted"/>
<evidence type="ECO:0000313" key="3">
    <source>
        <dbReference type="Proteomes" id="UP000198636"/>
    </source>
</evidence>
<dbReference type="InterPro" id="IPR009078">
    <property type="entry name" value="Ferritin-like_SF"/>
</dbReference>
<evidence type="ECO:0000259" key="1">
    <source>
        <dbReference type="Pfam" id="PF09537"/>
    </source>
</evidence>
<dbReference type="CDD" id="cd00657">
    <property type="entry name" value="Ferritin_like"/>
    <property type="match status" value="1"/>
</dbReference>
<name>A0A1G5C225_9FIRM</name>
<dbReference type="OrthoDB" id="1706687at2"/>